<evidence type="ECO:0000313" key="1">
    <source>
        <dbReference type="EMBL" id="MEC0276838.1"/>
    </source>
</evidence>
<gene>
    <name evidence="1" type="ORF">P4706_28010</name>
</gene>
<comment type="caution">
    <text evidence="1">The sequence shown here is derived from an EMBL/GenBank/DDBJ whole genome shotgun (WGS) entry which is preliminary data.</text>
</comment>
<dbReference type="EMBL" id="JARNBH010000042">
    <property type="protein sequence ID" value="MEC0276838.1"/>
    <property type="molecule type" value="Genomic_DNA"/>
</dbReference>
<reference evidence="1 2" key="1">
    <citation type="submission" date="2023-03" db="EMBL/GenBank/DDBJ databases">
        <title>Bacillus Genome Sequencing.</title>
        <authorList>
            <person name="Dunlap C."/>
        </authorList>
    </citation>
    <scope>NUCLEOTIDE SEQUENCE [LARGE SCALE GENOMIC DNA]</scope>
    <source>
        <strain evidence="1 2">B-41290</strain>
    </source>
</reference>
<evidence type="ECO:0000313" key="2">
    <source>
        <dbReference type="Proteomes" id="UP001307168"/>
    </source>
</evidence>
<dbReference type="AlphaFoldDB" id="A0AAW9NL53"/>
<keyword evidence="2" id="KW-1185">Reference proteome</keyword>
<sequence>MKKTFEIRAISIEIRVMELSVKRANTWSAMLSAEFKAEQLMKAGKGHTNECTQAVIEYQRLEGEYMLIGKKLKNYPKELVDKYIA</sequence>
<organism evidence="1 2">
    <name type="scientific">Peribacillus castrilensis</name>
    <dbReference type="NCBI Taxonomy" id="2897690"/>
    <lineage>
        <taxon>Bacteria</taxon>
        <taxon>Bacillati</taxon>
        <taxon>Bacillota</taxon>
        <taxon>Bacilli</taxon>
        <taxon>Bacillales</taxon>
        <taxon>Bacillaceae</taxon>
        <taxon>Peribacillus</taxon>
    </lineage>
</organism>
<dbReference type="RefSeq" id="WP_367408379.1">
    <property type="nucleotide sequence ID" value="NZ_JARNBH010000042.1"/>
</dbReference>
<accession>A0AAW9NL53</accession>
<protein>
    <submittedName>
        <fullName evidence="1">Uncharacterized protein</fullName>
    </submittedName>
</protein>
<dbReference type="Proteomes" id="UP001307168">
    <property type="component" value="Unassembled WGS sequence"/>
</dbReference>
<name>A0AAW9NL53_9BACI</name>
<proteinExistence type="predicted"/>